<comment type="similarity">
    <text evidence="1">Belongs to the phosphoglycerate mutase family. BPG-dependent PGAM subfamily.</text>
</comment>
<evidence type="ECO:0000256" key="2">
    <source>
        <dbReference type="ARBA" id="ARBA00013081"/>
    </source>
</evidence>
<comment type="caution">
    <text evidence="6">The sequence shown here is derived from an EMBL/GenBank/DDBJ whole genome shotgun (WGS) entry which is preliminary data.</text>
</comment>
<dbReference type="AlphaFoldDB" id="A0A7J7IRD8"/>
<dbReference type="EMBL" id="VXIV02003520">
    <property type="protein sequence ID" value="KAF6016522.1"/>
    <property type="molecule type" value="Genomic_DNA"/>
</dbReference>
<evidence type="ECO:0000256" key="5">
    <source>
        <dbReference type="ARBA" id="ARBA00040722"/>
    </source>
</evidence>
<proteinExistence type="inferred from homology"/>
<dbReference type="PANTHER" id="PTHR20935">
    <property type="entry name" value="PHOSPHOGLYCERATE MUTASE-RELATED"/>
    <property type="match status" value="1"/>
</dbReference>
<dbReference type="PANTHER" id="PTHR20935:SF0">
    <property type="entry name" value="SERINE_THREONINE-PROTEIN PHOSPHATASE PGAM5, MITOCHONDRIAL"/>
    <property type="match status" value="1"/>
</dbReference>
<dbReference type="OrthoDB" id="2118094at2759"/>
<dbReference type="EC" id="3.1.3.16" evidence="2"/>
<name>A0A7J7IRD8_BUGNE</name>
<protein>
    <recommendedName>
        <fullName evidence="4">Serine/threonine-protein phosphatase PGAM5, mitochondrial</fullName>
        <ecNumber evidence="2">3.1.3.16</ecNumber>
    </recommendedName>
    <alternativeName>
        <fullName evidence="5">Serine/threonine-protein phosphatase Pgam5, mitochondrial</fullName>
    </alternativeName>
</protein>
<sequence>MAFFRLAYSGIVGKQTVMKMTHHHQIASRAICSSTRYQGRDKLADYYRIPEPQYQWNSNWDYKEPSEEHRIAPATATRYLILVRHGQYHTGARTEEEKTLTTLGQEQATEVGKRLVALNYQFTKIISSTKVRALETANFIAALLPPDTPMEYCSLIEEGAPIPPEPKTTWKPERSKFFIDGARIEAGFRKHFHRASASQKDSSCELIVAHSNVIRYCVLRALQLPPEAWLRLSLHHCSITSLSVTSDGDVTLLSYGESGFMKHYHLSK</sequence>
<gene>
    <name evidence="6" type="ORF">EB796_025177</name>
</gene>
<keyword evidence="3" id="KW-0378">Hydrolase</keyword>
<dbReference type="InterPro" id="IPR051021">
    <property type="entry name" value="Mito_Ser/Thr_phosphatase"/>
</dbReference>
<dbReference type="Gene3D" id="3.40.50.1240">
    <property type="entry name" value="Phosphoglycerate mutase-like"/>
    <property type="match status" value="1"/>
</dbReference>
<dbReference type="GO" id="GO:0004722">
    <property type="term" value="F:protein serine/threonine phosphatase activity"/>
    <property type="evidence" value="ECO:0007669"/>
    <property type="project" value="UniProtKB-EC"/>
</dbReference>
<dbReference type="InterPro" id="IPR029033">
    <property type="entry name" value="His_PPase_superfam"/>
</dbReference>
<dbReference type="Pfam" id="PF00300">
    <property type="entry name" value="His_Phos_1"/>
    <property type="match status" value="1"/>
</dbReference>
<keyword evidence="7" id="KW-1185">Reference proteome</keyword>
<dbReference type="Proteomes" id="UP000593567">
    <property type="component" value="Unassembled WGS sequence"/>
</dbReference>
<evidence type="ECO:0000313" key="6">
    <source>
        <dbReference type="EMBL" id="KAF6016522.1"/>
    </source>
</evidence>
<dbReference type="GO" id="GO:0005739">
    <property type="term" value="C:mitochondrion"/>
    <property type="evidence" value="ECO:0007669"/>
    <property type="project" value="TreeGrafter"/>
</dbReference>
<evidence type="ECO:0000256" key="4">
    <source>
        <dbReference type="ARBA" id="ARBA00039765"/>
    </source>
</evidence>
<dbReference type="CDD" id="cd07067">
    <property type="entry name" value="HP_PGM_like"/>
    <property type="match status" value="1"/>
</dbReference>
<evidence type="ECO:0000256" key="3">
    <source>
        <dbReference type="ARBA" id="ARBA00022801"/>
    </source>
</evidence>
<evidence type="ECO:0000313" key="7">
    <source>
        <dbReference type="Proteomes" id="UP000593567"/>
    </source>
</evidence>
<evidence type="ECO:0000256" key="1">
    <source>
        <dbReference type="ARBA" id="ARBA00006717"/>
    </source>
</evidence>
<reference evidence="6" key="1">
    <citation type="submission" date="2020-06" db="EMBL/GenBank/DDBJ databases">
        <title>Draft genome of Bugula neritina, a colonial animal packing powerful symbionts and potential medicines.</title>
        <authorList>
            <person name="Rayko M."/>
        </authorList>
    </citation>
    <scope>NUCLEOTIDE SEQUENCE [LARGE SCALE GENOMIC DNA]</scope>
    <source>
        <strain evidence="6">Kwan_BN1</strain>
    </source>
</reference>
<dbReference type="SUPFAM" id="SSF53254">
    <property type="entry name" value="Phosphoglycerate mutase-like"/>
    <property type="match status" value="1"/>
</dbReference>
<accession>A0A7J7IRD8</accession>
<dbReference type="SMART" id="SM00855">
    <property type="entry name" value="PGAM"/>
    <property type="match status" value="1"/>
</dbReference>
<dbReference type="InterPro" id="IPR013078">
    <property type="entry name" value="His_Pase_superF_clade-1"/>
</dbReference>
<organism evidence="6 7">
    <name type="scientific">Bugula neritina</name>
    <name type="common">Brown bryozoan</name>
    <name type="synonym">Sertularia neritina</name>
    <dbReference type="NCBI Taxonomy" id="10212"/>
    <lineage>
        <taxon>Eukaryota</taxon>
        <taxon>Metazoa</taxon>
        <taxon>Spiralia</taxon>
        <taxon>Lophotrochozoa</taxon>
        <taxon>Bryozoa</taxon>
        <taxon>Gymnolaemata</taxon>
        <taxon>Cheilostomatida</taxon>
        <taxon>Flustrina</taxon>
        <taxon>Buguloidea</taxon>
        <taxon>Bugulidae</taxon>
        <taxon>Bugula</taxon>
    </lineage>
</organism>
<dbReference type="GO" id="GO:0090141">
    <property type="term" value="P:positive regulation of mitochondrial fission"/>
    <property type="evidence" value="ECO:0007669"/>
    <property type="project" value="TreeGrafter"/>
</dbReference>